<gene>
    <name evidence="4" type="ORF">L210DRAFT_3487777</name>
</gene>
<accession>A0AAD4BIA6</accession>
<reference evidence="4" key="2">
    <citation type="journal article" date="2020" name="Nat. Commun.">
        <title>Large-scale genome sequencing of mycorrhizal fungi provides insights into the early evolution of symbiotic traits.</title>
        <authorList>
            <person name="Miyauchi S."/>
            <person name="Kiss E."/>
            <person name="Kuo A."/>
            <person name="Drula E."/>
            <person name="Kohler A."/>
            <person name="Sanchez-Garcia M."/>
            <person name="Morin E."/>
            <person name="Andreopoulos B."/>
            <person name="Barry K.W."/>
            <person name="Bonito G."/>
            <person name="Buee M."/>
            <person name="Carver A."/>
            <person name="Chen C."/>
            <person name="Cichocki N."/>
            <person name="Clum A."/>
            <person name="Culley D."/>
            <person name="Crous P.W."/>
            <person name="Fauchery L."/>
            <person name="Girlanda M."/>
            <person name="Hayes R.D."/>
            <person name="Keri Z."/>
            <person name="LaButti K."/>
            <person name="Lipzen A."/>
            <person name="Lombard V."/>
            <person name="Magnuson J."/>
            <person name="Maillard F."/>
            <person name="Murat C."/>
            <person name="Nolan M."/>
            <person name="Ohm R.A."/>
            <person name="Pangilinan J."/>
            <person name="Pereira M.F."/>
            <person name="Perotto S."/>
            <person name="Peter M."/>
            <person name="Pfister S."/>
            <person name="Riley R."/>
            <person name="Sitrit Y."/>
            <person name="Stielow J.B."/>
            <person name="Szollosi G."/>
            <person name="Zifcakova L."/>
            <person name="Stursova M."/>
            <person name="Spatafora J.W."/>
            <person name="Tedersoo L."/>
            <person name="Vaario L.M."/>
            <person name="Yamada A."/>
            <person name="Yan M."/>
            <person name="Wang P."/>
            <person name="Xu J."/>
            <person name="Bruns T."/>
            <person name="Baldrian P."/>
            <person name="Vilgalys R."/>
            <person name="Dunand C."/>
            <person name="Henrissat B."/>
            <person name="Grigoriev I.V."/>
            <person name="Hibbett D."/>
            <person name="Nagy L.G."/>
            <person name="Martin F.M."/>
        </authorList>
    </citation>
    <scope>NUCLEOTIDE SEQUENCE</scope>
    <source>
        <strain evidence="4">BED1</strain>
    </source>
</reference>
<dbReference type="SUPFAM" id="SSF48452">
    <property type="entry name" value="TPR-like"/>
    <property type="match status" value="1"/>
</dbReference>
<dbReference type="EMBL" id="WHUW01000051">
    <property type="protein sequence ID" value="KAF8431346.1"/>
    <property type="molecule type" value="Genomic_DNA"/>
</dbReference>
<dbReference type="InterPro" id="IPR010730">
    <property type="entry name" value="HET"/>
</dbReference>
<evidence type="ECO:0000256" key="1">
    <source>
        <dbReference type="PROSITE-ProRule" id="PRU00221"/>
    </source>
</evidence>
<dbReference type="AlphaFoldDB" id="A0AAD4BIA6"/>
<evidence type="ECO:0000313" key="4">
    <source>
        <dbReference type="EMBL" id="KAF8431346.1"/>
    </source>
</evidence>
<dbReference type="InterPro" id="IPR001680">
    <property type="entry name" value="WD40_rpt"/>
</dbReference>
<sequence length="931" mass="103969">MAVAIFSENGEHIFGSYKNGIQVWRGEDLSKEITTLKANKVTCLAVSKNNGWIAAGTGEGDVLMWDAKTHEQVFMQHEYPYAIAAVDFSPDSTRLVSSTKRTATVWDITTSKRLQTLDHEAELGAAKYSPEGDRIATATTNSVRIYDSNNSHLHFHLVFEIPVRVTSSSRLLWFGNHLFVTSDSTIKQFEASTGSATTEWRVPHSKDSCIALPQHGKFIAYSAKHTVTFWDTLTLTQFGLIQHPQEIEISSLAFSPDDRFLAIGALDGEIIIRDLTDSFPSYYSAVHRALAKKSLIRVLIKRSKAYVASDLWGPALNDANKIIELDPSSPWGYERKHAALHKAGDYENATRAFETMLSKMSQSSDPEIHKLHRQYMDTKAAIRDVIQDTIRDSPRVLINTSSGRLLSKAEQAVAFESLPVFNELIMIASMTTTIDHARIKHDVMQYYRYAMLSHTWGNNEPLFEELTCIIAYDLEESPTNDKLKIFCKIVRDAGFHWAWSDTCCIDKGDHSVLQEALVAMFKWYQGSALTLVFLRGVRSPSRRGDLVRSIWNSRAWTLLEYQASKVVRFYNEDWTLYMNLDIPNHKDSPEILLEMVEATGVSARTLMGLQPGLDSIREKLSLVSRRETSLVEDAAYSLFGIFSISLPVVYGEGDQALGRLLAQLLTSSGDTSVLAWTGKPGSHNSCLPSSITVFSELPTSHIPPPMTYAEMQTTTARLRKTFNLASVVKFYGRLSKLPVPSFTGRRMKLPCIAFKLGPLSVSRSHNRSAQVFHAQTTALGLVEIRTEEDLPAFNSLYLVHPWIDFLLDQQPVRSVSETLPDDQSFTDEVPSPSHLQISGSTPPLGMSFGERPRDATSLSSPSHVSLTDKLTPALRSMARLGQPFGALLFTPTRENVAEYRRVASESVITVRVQDDTPPQVLMACVQTLDVL</sequence>
<feature type="repeat" description="WD" evidence="1">
    <location>
        <begin position="34"/>
        <end position="75"/>
    </location>
</feature>
<dbReference type="PROSITE" id="PS50082">
    <property type="entry name" value="WD_REPEATS_2"/>
    <property type="match status" value="1"/>
</dbReference>
<protein>
    <recommendedName>
        <fullName evidence="3">Heterokaryon incompatibility domain-containing protein</fullName>
    </recommendedName>
</protein>
<dbReference type="InterPro" id="IPR011990">
    <property type="entry name" value="TPR-like_helical_dom_sf"/>
</dbReference>
<dbReference type="SUPFAM" id="SSF50978">
    <property type="entry name" value="WD40 repeat-like"/>
    <property type="match status" value="1"/>
</dbReference>
<reference evidence="4" key="1">
    <citation type="submission" date="2019-10" db="EMBL/GenBank/DDBJ databases">
        <authorList>
            <consortium name="DOE Joint Genome Institute"/>
            <person name="Kuo A."/>
            <person name="Miyauchi S."/>
            <person name="Kiss E."/>
            <person name="Drula E."/>
            <person name="Kohler A."/>
            <person name="Sanchez-Garcia M."/>
            <person name="Andreopoulos B."/>
            <person name="Barry K.W."/>
            <person name="Bonito G."/>
            <person name="Buee M."/>
            <person name="Carver A."/>
            <person name="Chen C."/>
            <person name="Cichocki N."/>
            <person name="Clum A."/>
            <person name="Culley D."/>
            <person name="Crous P.W."/>
            <person name="Fauchery L."/>
            <person name="Girlanda M."/>
            <person name="Hayes R."/>
            <person name="Keri Z."/>
            <person name="LaButti K."/>
            <person name="Lipzen A."/>
            <person name="Lombard V."/>
            <person name="Magnuson J."/>
            <person name="Maillard F."/>
            <person name="Morin E."/>
            <person name="Murat C."/>
            <person name="Nolan M."/>
            <person name="Ohm R."/>
            <person name="Pangilinan J."/>
            <person name="Pereira M."/>
            <person name="Perotto S."/>
            <person name="Peter M."/>
            <person name="Riley R."/>
            <person name="Sitrit Y."/>
            <person name="Stielow B."/>
            <person name="Szollosi G."/>
            <person name="Zifcakova L."/>
            <person name="Stursova M."/>
            <person name="Spatafora J.W."/>
            <person name="Tedersoo L."/>
            <person name="Vaario L.-M."/>
            <person name="Yamada A."/>
            <person name="Yan M."/>
            <person name="Wang P."/>
            <person name="Xu J."/>
            <person name="Bruns T."/>
            <person name="Baldrian P."/>
            <person name="Vilgalys R."/>
            <person name="Henrissat B."/>
            <person name="Grigoriev I.V."/>
            <person name="Hibbett D."/>
            <person name="Nagy L.G."/>
            <person name="Martin F.M."/>
        </authorList>
    </citation>
    <scope>NUCLEOTIDE SEQUENCE</scope>
    <source>
        <strain evidence="4">BED1</strain>
    </source>
</reference>
<organism evidence="4 5">
    <name type="scientific">Boletus edulis BED1</name>
    <dbReference type="NCBI Taxonomy" id="1328754"/>
    <lineage>
        <taxon>Eukaryota</taxon>
        <taxon>Fungi</taxon>
        <taxon>Dikarya</taxon>
        <taxon>Basidiomycota</taxon>
        <taxon>Agaricomycotina</taxon>
        <taxon>Agaricomycetes</taxon>
        <taxon>Agaricomycetidae</taxon>
        <taxon>Boletales</taxon>
        <taxon>Boletineae</taxon>
        <taxon>Boletaceae</taxon>
        <taxon>Boletoideae</taxon>
        <taxon>Boletus</taxon>
    </lineage>
</organism>
<dbReference type="PANTHER" id="PTHR10622:SF10">
    <property type="entry name" value="HET DOMAIN-CONTAINING PROTEIN"/>
    <property type="match status" value="1"/>
</dbReference>
<feature type="region of interest" description="Disordered" evidence="2">
    <location>
        <begin position="817"/>
        <end position="865"/>
    </location>
</feature>
<keyword evidence="1" id="KW-0853">WD repeat</keyword>
<evidence type="ECO:0000259" key="3">
    <source>
        <dbReference type="Pfam" id="PF06985"/>
    </source>
</evidence>
<keyword evidence="5" id="KW-1185">Reference proteome</keyword>
<evidence type="ECO:0000256" key="2">
    <source>
        <dbReference type="SAM" id="MobiDB-lite"/>
    </source>
</evidence>
<dbReference type="Pfam" id="PF00400">
    <property type="entry name" value="WD40"/>
    <property type="match status" value="3"/>
</dbReference>
<dbReference type="PANTHER" id="PTHR10622">
    <property type="entry name" value="HET DOMAIN-CONTAINING PROTEIN"/>
    <property type="match status" value="1"/>
</dbReference>
<feature type="domain" description="Heterokaryon incompatibility" evidence="3">
    <location>
        <begin position="449"/>
        <end position="560"/>
    </location>
</feature>
<dbReference type="InterPro" id="IPR015943">
    <property type="entry name" value="WD40/YVTN_repeat-like_dom_sf"/>
</dbReference>
<dbReference type="InterPro" id="IPR036322">
    <property type="entry name" value="WD40_repeat_dom_sf"/>
</dbReference>
<comment type="caution">
    <text evidence="4">The sequence shown here is derived from an EMBL/GenBank/DDBJ whole genome shotgun (WGS) entry which is preliminary data.</text>
</comment>
<name>A0AAD4BIA6_BOLED</name>
<evidence type="ECO:0000313" key="5">
    <source>
        <dbReference type="Proteomes" id="UP001194468"/>
    </source>
</evidence>
<dbReference type="Proteomes" id="UP001194468">
    <property type="component" value="Unassembled WGS sequence"/>
</dbReference>
<dbReference type="Pfam" id="PF06985">
    <property type="entry name" value="HET"/>
    <property type="match status" value="1"/>
</dbReference>
<feature type="compositionally biased region" description="Polar residues" evidence="2">
    <location>
        <begin position="856"/>
        <end position="865"/>
    </location>
</feature>
<proteinExistence type="predicted"/>
<dbReference type="SMART" id="SM00320">
    <property type="entry name" value="WD40"/>
    <property type="match status" value="5"/>
</dbReference>
<dbReference type="Gene3D" id="1.25.40.10">
    <property type="entry name" value="Tetratricopeptide repeat domain"/>
    <property type="match status" value="1"/>
</dbReference>
<dbReference type="Gene3D" id="2.130.10.10">
    <property type="entry name" value="YVTN repeat-like/Quinoprotein amine dehydrogenase"/>
    <property type="match status" value="2"/>
</dbReference>